<evidence type="ECO:0000313" key="2">
    <source>
        <dbReference type="EMBL" id="NYH90851.1"/>
    </source>
</evidence>
<comment type="caution">
    <text evidence="2">The sequence shown here is derived from an EMBL/GenBank/DDBJ whole genome shotgun (WGS) entry which is preliminary data.</text>
</comment>
<protein>
    <recommendedName>
        <fullName evidence="4">GH16 domain-containing protein</fullName>
    </recommendedName>
</protein>
<evidence type="ECO:0000313" key="3">
    <source>
        <dbReference type="Proteomes" id="UP000579605"/>
    </source>
</evidence>
<dbReference type="InterPro" id="IPR006311">
    <property type="entry name" value="TAT_signal"/>
</dbReference>
<dbReference type="EMBL" id="JACBZH010000001">
    <property type="protein sequence ID" value="NYH90851.1"/>
    <property type="molecule type" value="Genomic_DNA"/>
</dbReference>
<organism evidence="2 3">
    <name type="scientific">Actinopolymorpha rutila</name>
    <dbReference type="NCBI Taxonomy" id="446787"/>
    <lineage>
        <taxon>Bacteria</taxon>
        <taxon>Bacillati</taxon>
        <taxon>Actinomycetota</taxon>
        <taxon>Actinomycetes</taxon>
        <taxon>Propionibacteriales</taxon>
        <taxon>Actinopolymorphaceae</taxon>
        <taxon>Actinopolymorpha</taxon>
    </lineage>
</organism>
<reference evidence="2 3" key="1">
    <citation type="submission" date="2020-07" db="EMBL/GenBank/DDBJ databases">
        <title>Sequencing the genomes of 1000 actinobacteria strains.</title>
        <authorList>
            <person name="Klenk H.-P."/>
        </authorList>
    </citation>
    <scope>NUCLEOTIDE SEQUENCE [LARGE SCALE GENOMIC DNA]</scope>
    <source>
        <strain evidence="2 3">DSM 18448</strain>
    </source>
</reference>
<dbReference type="PROSITE" id="PS51318">
    <property type="entry name" value="TAT"/>
    <property type="match status" value="1"/>
</dbReference>
<keyword evidence="1" id="KW-0732">Signal</keyword>
<keyword evidence="3" id="KW-1185">Reference proteome</keyword>
<sequence length="317" mass="34387">MRPSESNPGPNPRRFPRRTVLTAGGLILASGAGTLAAAGPATALQTTPTPAGPPDTDEALVWRARGPLAGYGIDPECDPGGTTDLPCGTEDVAITSTADYSEVTANPRGITTFVNAIGRIKFGDRTPDHRPISLATYHYAYSIRLPLVPSPSSAPHLPEQTHQMIQLWDGSSRLWNADQHTLEAATFWKLNPWDPSFGKIFAYTMVDGHLAAHDTGIVLPPDTDWHRFEVVADLARQTYVSLAVDGRWHPLTDLPLASIHHPDWGPDLTLVLTAESENAWPGTNPIVTQWTTQYRDPQLSRLRHPSAGHPSSSAVSR</sequence>
<feature type="chain" id="PRO_5032397241" description="GH16 domain-containing protein" evidence="1">
    <location>
        <begin position="44"/>
        <end position="317"/>
    </location>
</feature>
<feature type="signal peptide" evidence="1">
    <location>
        <begin position="1"/>
        <end position="43"/>
    </location>
</feature>
<proteinExistence type="predicted"/>
<gene>
    <name evidence="2" type="ORF">F4554_003489</name>
</gene>
<evidence type="ECO:0008006" key="4">
    <source>
        <dbReference type="Google" id="ProtNLM"/>
    </source>
</evidence>
<accession>A0A852ZCM3</accession>
<name>A0A852ZCM3_9ACTN</name>
<evidence type="ECO:0000256" key="1">
    <source>
        <dbReference type="SAM" id="SignalP"/>
    </source>
</evidence>
<dbReference type="RefSeq" id="WP_179788514.1">
    <property type="nucleotide sequence ID" value="NZ_BAAARR010000016.1"/>
</dbReference>
<dbReference type="AlphaFoldDB" id="A0A852ZCM3"/>
<dbReference type="Proteomes" id="UP000579605">
    <property type="component" value="Unassembled WGS sequence"/>
</dbReference>